<organism evidence="5 6">
    <name type="scientific">Hymenobacter terrestris</name>
    <dbReference type="NCBI Taxonomy" id="2748310"/>
    <lineage>
        <taxon>Bacteria</taxon>
        <taxon>Pseudomonadati</taxon>
        <taxon>Bacteroidota</taxon>
        <taxon>Cytophagia</taxon>
        <taxon>Cytophagales</taxon>
        <taxon>Hymenobacteraceae</taxon>
        <taxon>Hymenobacter</taxon>
    </lineage>
</organism>
<dbReference type="Proteomes" id="UP000626554">
    <property type="component" value="Unassembled WGS sequence"/>
</dbReference>
<evidence type="ECO:0000256" key="1">
    <source>
        <dbReference type="ARBA" id="ARBA00010164"/>
    </source>
</evidence>
<proteinExistence type="inferred from homology"/>
<feature type="domain" description="HipA-like C-terminal" evidence="4">
    <location>
        <begin position="187"/>
        <end position="399"/>
    </location>
</feature>
<comment type="similarity">
    <text evidence="1">Belongs to the HipA Ser/Thr kinase family.</text>
</comment>
<evidence type="ECO:0000256" key="2">
    <source>
        <dbReference type="ARBA" id="ARBA00022679"/>
    </source>
</evidence>
<keyword evidence="6" id="KW-1185">Reference proteome</keyword>
<dbReference type="Pfam" id="PF07804">
    <property type="entry name" value="HipA_C"/>
    <property type="match status" value="1"/>
</dbReference>
<dbReference type="RefSeq" id="WP_176901495.1">
    <property type="nucleotide sequence ID" value="NZ_JABKAV010000115.1"/>
</dbReference>
<dbReference type="Gene3D" id="1.10.1070.20">
    <property type="match status" value="1"/>
</dbReference>
<protein>
    <submittedName>
        <fullName evidence="5">Type II toxin-antitoxin system HipA family toxin</fullName>
    </submittedName>
</protein>
<keyword evidence="3" id="KW-0418">Kinase</keyword>
<evidence type="ECO:0000256" key="3">
    <source>
        <dbReference type="ARBA" id="ARBA00022777"/>
    </source>
</evidence>
<name>A0ABX2Q719_9BACT</name>
<dbReference type="EMBL" id="JABKAV010000115">
    <property type="protein sequence ID" value="NVO86770.1"/>
    <property type="molecule type" value="Genomic_DNA"/>
</dbReference>
<dbReference type="InterPro" id="IPR052028">
    <property type="entry name" value="HipA_Ser/Thr_kinase"/>
</dbReference>
<evidence type="ECO:0000313" key="6">
    <source>
        <dbReference type="Proteomes" id="UP000626554"/>
    </source>
</evidence>
<evidence type="ECO:0000259" key="4">
    <source>
        <dbReference type="Pfam" id="PF07804"/>
    </source>
</evidence>
<dbReference type="PANTHER" id="PTHR37419:SF8">
    <property type="entry name" value="TOXIN YJJJ"/>
    <property type="match status" value="1"/>
</dbReference>
<accession>A0ABX2Q719</accession>
<sequence length="428" mass="48014">MAKTMERRQVYVYADWQSLVAGPQLMGTLSAVPVRGKEVFAFTYDAQWLALPQAQTLDPSLQLYAGPQYLPEDQSNFGLFLDSSPDRWGRLLMRRREAALARQQDRRERLLLESDYLLGVFDGHRMGALRFKTDLAGPFLDDNRAMAAPPWASLRELEYASLQLERADAPQDPDYLKWLFLLVAPGSSLGGARPKASIMDERGQLWIAKFPSSQDEHDVGAWEGVVNELAQAAGLQVATGRAQRFGSRHHTFLSQRFDRTAAGERRHFASAMTLLGYQDGTDYQDGASYLELAGLLIQQGGQVAQDLAELWRRIVFNICVSNTDDHLRNHGFLLTPQGWQLAPAFDLNPIRYGQGLKLNISTTDNALDLELAREVAPYFRLSVTQAETIRTQVVTAVRQWPTVAGRYRVPRQEQELMAGCFDAAGEAH</sequence>
<gene>
    <name evidence="5" type="ORF">HW556_17950</name>
</gene>
<keyword evidence="2" id="KW-0808">Transferase</keyword>
<evidence type="ECO:0000313" key="5">
    <source>
        <dbReference type="EMBL" id="NVO86770.1"/>
    </source>
</evidence>
<reference evidence="5 6" key="1">
    <citation type="submission" date="2020-05" db="EMBL/GenBank/DDBJ databases">
        <title>Hymenobacter terrestris sp. nov. and Hymenobacter lapidiphilus sp. nov., isolated from regoliths in Antarctica.</title>
        <authorList>
            <person name="Sedlacek I."/>
            <person name="Pantucek R."/>
            <person name="Zeman M."/>
            <person name="Holochova P."/>
            <person name="Kralova S."/>
            <person name="Stankova E."/>
            <person name="Sedo O."/>
            <person name="Micenkova L."/>
            <person name="Svec P."/>
            <person name="Gupta V."/>
            <person name="Sood U."/>
            <person name="Korpole U.S."/>
            <person name="Lal R."/>
        </authorList>
    </citation>
    <scope>NUCLEOTIDE SEQUENCE [LARGE SCALE GENOMIC DNA]</scope>
    <source>
        <strain evidence="5 6">P5252</strain>
    </source>
</reference>
<dbReference type="PANTHER" id="PTHR37419">
    <property type="entry name" value="SERINE/THREONINE-PROTEIN KINASE TOXIN HIPA"/>
    <property type="match status" value="1"/>
</dbReference>
<comment type="caution">
    <text evidence="5">The sequence shown here is derived from an EMBL/GenBank/DDBJ whole genome shotgun (WGS) entry which is preliminary data.</text>
</comment>
<dbReference type="InterPro" id="IPR012893">
    <property type="entry name" value="HipA-like_C"/>
</dbReference>